<evidence type="ECO:0000313" key="5">
    <source>
        <dbReference type="Proteomes" id="UP000429607"/>
    </source>
</evidence>
<keyword evidence="6" id="KW-1185">Reference proteome</keyword>
<evidence type="ECO:0000313" key="7">
    <source>
        <dbReference type="Proteomes" id="UP000435112"/>
    </source>
</evidence>
<reference evidence="5 7" key="1">
    <citation type="submission" date="2018-09" db="EMBL/GenBank/DDBJ databases">
        <title>Genomic investigation of the strawberry pathogen Phytophthora fragariae indicates pathogenicity is determined by transcriptional variation in three key races.</title>
        <authorList>
            <person name="Adams T.M."/>
            <person name="Armitage A.D."/>
            <person name="Sobczyk M.K."/>
            <person name="Bates H.J."/>
            <person name="Dunwell J.M."/>
            <person name="Nellist C.F."/>
            <person name="Harrison R.J."/>
        </authorList>
    </citation>
    <scope>NUCLEOTIDE SEQUENCE [LARGE SCALE GENOMIC DNA]</scope>
    <source>
        <strain evidence="2 5">SCRP249</strain>
        <strain evidence="3 7">SCRP324</strain>
        <strain evidence="4 6">SCRP333</strain>
    </source>
</reference>
<sequence length="508" mass="57045">MKNAEVVKLLFKNPTQTEHTCSICDIVVRQLRSAGYKNLMTHLRSHHVGFEAVAEECAKKGCTPIRSMFVHKDAADTYGWTKLVALKNFPLAHVDDAVIRSAIRYMAMDRATLLKRTTSLVGVVDGKICVELAGEKFVLVFDGFTDPAEHAIAIFAATKKGVRFLAFSPFQNEASMTAAEHIDFLDLVLAQYGLHLADMLAIVADNMPTNKAIARRVDLPLVGCAAHRFNLAVRERLAPHMKLIKKVSAMMRKLKTRFEDFRPYLHHFQDDSDVDRDLPADAEADDIRRVPFVDLIPSVSEQRKISELLDEMTAFDVVTGKLQRHDMTVATVRDIFGIVLDDYDNMEKYLAPDADIVESPDFERGLAKIQGGGDFTLLRNERKALNRLLAEPQDQPRTVATSSTPSKPKRKRAAEALDEKIRKKACKRSTRQSKYLDASWIPATSVVVERFFSTVKSTIGYLRKSMSPETLEVIMFLKMNWDLVTLADVSSAIVQSKDNNGQEVAEQE</sequence>
<protein>
    <recommendedName>
        <fullName evidence="8">BED-type domain-containing protein</fullName>
    </recommendedName>
</protein>
<comment type="caution">
    <text evidence="3">The sequence shown here is derived from an EMBL/GenBank/DDBJ whole genome shotgun (WGS) entry which is preliminary data.</text>
</comment>
<dbReference type="AlphaFoldDB" id="A0A6A3H4H2"/>
<feature type="compositionally biased region" description="Polar residues" evidence="1">
    <location>
        <begin position="395"/>
        <end position="406"/>
    </location>
</feature>
<gene>
    <name evidence="2" type="ORF">PR001_g29453</name>
    <name evidence="3" type="ORF">PR002_g28959</name>
    <name evidence="4" type="ORF">PR003_g29698</name>
</gene>
<accession>A0A6A3H4H2</accession>
<evidence type="ECO:0000313" key="3">
    <source>
        <dbReference type="EMBL" id="KAE8964496.1"/>
    </source>
</evidence>
<dbReference type="InterPro" id="IPR012337">
    <property type="entry name" value="RNaseH-like_sf"/>
</dbReference>
<evidence type="ECO:0000313" key="4">
    <source>
        <dbReference type="EMBL" id="KAE9274143.1"/>
    </source>
</evidence>
<evidence type="ECO:0000313" key="2">
    <source>
        <dbReference type="EMBL" id="KAE8963186.1"/>
    </source>
</evidence>
<dbReference type="PANTHER" id="PTHR40866:SF1">
    <property type="entry name" value="BED-TYPE DOMAIN-CONTAINING PROTEIN"/>
    <property type="match status" value="1"/>
</dbReference>
<dbReference type="Proteomes" id="UP000434957">
    <property type="component" value="Unassembled WGS sequence"/>
</dbReference>
<dbReference type="EMBL" id="QXFV01005898">
    <property type="protein sequence ID" value="KAE8963186.1"/>
    <property type="molecule type" value="Genomic_DNA"/>
</dbReference>
<organism evidence="3 7">
    <name type="scientific">Phytophthora rubi</name>
    <dbReference type="NCBI Taxonomy" id="129364"/>
    <lineage>
        <taxon>Eukaryota</taxon>
        <taxon>Sar</taxon>
        <taxon>Stramenopiles</taxon>
        <taxon>Oomycota</taxon>
        <taxon>Peronosporomycetes</taxon>
        <taxon>Peronosporales</taxon>
        <taxon>Peronosporaceae</taxon>
        <taxon>Phytophthora</taxon>
    </lineage>
</organism>
<dbReference type="OrthoDB" id="91394at2759"/>
<dbReference type="Proteomes" id="UP000435112">
    <property type="component" value="Unassembled WGS sequence"/>
</dbReference>
<evidence type="ECO:0008006" key="8">
    <source>
        <dbReference type="Google" id="ProtNLM"/>
    </source>
</evidence>
<dbReference type="PANTHER" id="PTHR40866">
    <property type="entry name" value="BED-TYPE DOMAIN-CONTAINING PROTEIN"/>
    <property type="match status" value="1"/>
</dbReference>
<dbReference type="SUPFAM" id="SSF53098">
    <property type="entry name" value="Ribonuclease H-like"/>
    <property type="match status" value="1"/>
</dbReference>
<evidence type="ECO:0000256" key="1">
    <source>
        <dbReference type="SAM" id="MobiDB-lite"/>
    </source>
</evidence>
<proteinExistence type="predicted"/>
<dbReference type="EMBL" id="QXFT01005121">
    <property type="protein sequence ID" value="KAE9274143.1"/>
    <property type="molecule type" value="Genomic_DNA"/>
</dbReference>
<name>A0A6A3H4H2_9STRA</name>
<evidence type="ECO:0000313" key="6">
    <source>
        <dbReference type="Proteomes" id="UP000434957"/>
    </source>
</evidence>
<dbReference type="EMBL" id="QXFU01005407">
    <property type="protein sequence ID" value="KAE8964496.1"/>
    <property type="molecule type" value="Genomic_DNA"/>
</dbReference>
<feature type="region of interest" description="Disordered" evidence="1">
    <location>
        <begin position="393"/>
        <end position="412"/>
    </location>
</feature>
<dbReference type="Proteomes" id="UP000429607">
    <property type="component" value="Unassembled WGS sequence"/>
</dbReference>